<accession>A0A1T5EVU4</accession>
<evidence type="ECO:0000256" key="5">
    <source>
        <dbReference type="ARBA" id="ARBA00023136"/>
    </source>
</evidence>
<dbReference type="EMBL" id="FUYP01000025">
    <property type="protein sequence ID" value="SKB88067.1"/>
    <property type="molecule type" value="Genomic_DNA"/>
</dbReference>
<feature type="transmembrane region" description="Helical" evidence="6">
    <location>
        <begin position="6"/>
        <end position="27"/>
    </location>
</feature>
<feature type="domain" description="Type II secretion system protein GspF" evidence="7">
    <location>
        <begin position="167"/>
        <end position="291"/>
    </location>
</feature>
<keyword evidence="3 6" id="KW-0812">Transmembrane</keyword>
<dbReference type="PANTHER" id="PTHR35007">
    <property type="entry name" value="INTEGRAL MEMBRANE PROTEIN-RELATED"/>
    <property type="match status" value="1"/>
</dbReference>
<dbReference type="InterPro" id="IPR018076">
    <property type="entry name" value="T2SS_GspF_dom"/>
</dbReference>
<evidence type="ECO:0000256" key="3">
    <source>
        <dbReference type="ARBA" id="ARBA00022692"/>
    </source>
</evidence>
<dbReference type="Pfam" id="PF00482">
    <property type="entry name" value="T2SSF"/>
    <property type="match status" value="1"/>
</dbReference>
<comment type="subcellular location">
    <subcellularLocation>
        <location evidence="1">Cell membrane</location>
        <topology evidence="1">Multi-pass membrane protein</topology>
    </subcellularLocation>
</comment>
<keyword evidence="2" id="KW-1003">Cell membrane</keyword>
<dbReference type="PANTHER" id="PTHR35007:SF1">
    <property type="entry name" value="PILUS ASSEMBLY PROTEIN"/>
    <property type="match status" value="1"/>
</dbReference>
<evidence type="ECO:0000259" key="7">
    <source>
        <dbReference type="Pfam" id="PF00482"/>
    </source>
</evidence>
<sequence length="334" mass="36768">MIGGEVARFLVLLGIFAFVFLITQVVLRTSIERRAHVGAVNKRLKMIASGAAREEVVTILRKNDPVLLNDAASPWGRLYFTFRRNLSMAAVPWTALQVGIGMAAIFSVLVIIVTMAIWSAAYPITAGVIQLILAFAAAAALGVPLMVISFLAQRRRKRMQEQFPVALDIFVRSLRSGHPVAAALDLLTQEMEDPIGSEFGLVSDEIAYGADLTDALNDMAERWDLDDLRMFVVSLSVQNETGGNLAEILDNLSKVIRERAGLYLKVRALSSEGRMTGLMLTGLPIFTFVLVFLLNPSFYLDVAGDPIFYVGFPLMLLWYGVGVISIRRMVNVKV</sequence>
<organism evidence="8 9">
    <name type="scientific">Sphingopyxis flava</name>
    <dbReference type="NCBI Taxonomy" id="1507287"/>
    <lineage>
        <taxon>Bacteria</taxon>
        <taxon>Pseudomonadati</taxon>
        <taxon>Pseudomonadota</taxon>
        <taxon>Alphaproteobacteria</taxon>
        <taxon>Sphingomonadales</taxon>
        <taxon>Sphingomonadaceae</taxon>
        <taxon>Sphingopyxis</taxon>
    </lineage>
</organism>
<proteinExistence type="predicted"/>
<dbReference type="GO" id="GO:0005886">
    <property type="term" value="C:plasma membrane"/>
    <property type="evidence" value="ECO:0007669"/>
    <property type="project" value="UniProtKB-SubCell"/>
</dbReference>
<dbReference type="Proteomes" id="UP000190044">
    <property type="component" value="Unassembled WGS sequence"/>
</dbReference>
<dbReference type="RefSeq" id="WP_245798779.1">
    <property type="nucleotide sequence ID" value="NZ_FUYP01000025.1"/>
</dbReference>
<gene>
    <name evidence="8" type="ORF">SAMN06295937_102546</name>
</gene>
<keyword evidence="5 6" id="KW-0472">Membrane</keyword>
<reference evidence="9" key="1">
    <citation type="submission" date="2017-02" db="EMBL/GenBank/DDBJ databases">
        <authorList>
            <person name="Varghese N."/>
            <person name="Submissions S."/>
        </authorList>
    </citation>
    <scope>NUCLEOTIDE SEQUENCE [LARGE SCALE GENOMIC DNA]</scope>
    <source>
        <strain evidence="9">R11H</strain>
    </source>
</reference>
<evidence type="ECO:0000256" key="1">
    <source>
        <dbReference type="ARBA" id="ARBA00004651"/>
    </source>
</evidence>
<evidence type="ECO:0000256" key="4">
    <source>
        <dbReference type="ARBA" id="ARBA00022989"/>
    </source>
</evidence>
<keyword evidence="4 6" id="KW-1133">Transmembrane helix</keyword>
<feature type="transmembrane region" description="Helical" evidence="6">
    <location>
        <begin position="93"/>
        <end position="118"/>
    </location>
</feature>
<evidence type="ECO:0000256" key="6">
    <source>
        <dbReference type="SAM" id="Phobius"/>
    </source>
</evidence>
<keyword evidence="9" id="KW-1185">Reference proteome</keyword>
<name>A0A1T5EVU4_9SPHN</name>
<feature type="transmembrane region" description="Helical" evidence="6">
    <location>
        <begin position="124"/>
        <end position="152"/>
    </location>
</feature>
<dbReference type="Gene3D" id="1.20.81.30">
    <property type="entry name" value="Type II secretion system (T2SS), domain F"/>
    <property type="match status" value="1"/>
</dbReference>
<evidence type="ECO:0000313" key="9">
    <source>
        <dbReference type="Proteomes" id="UP000190044"/>
    </source>
</evidence>
<protein>
    <submittedName>
        <fullName evidence="8">Tight adherence protein B</fullName>
    </submittedName>
</protein>
<evidence type="ECO:0000313" key="8">
    <source>
        <dbReference type="EMBL" id="SKB88067.1"/>
    </source>
</evidence>
<dbReference type="InterPro" id="IPR042094">
    <property type="entry name" value="T2SS_GspF_sf"/>
</dbReference>
<evidence type="ECO:0000256" key="2">
    <source>
        <dbReference type="ARBA" id="ARBA00022475"/>
    </source>
</evidence>
<feature type="transmembrane region" description="Helical" evidence="6">
    <location>
        <begin position="306"/>
        <end position="326"/>
    </location>
</feature>
<dbReference type="AlphaFoldDB" id="A0A1T5EVU4"/>
<feature type="transmembrane region" description="Helical" evidence="6">
    <location>
        <begin position="275"/>
        <end position="294"/>
    </location>
</feature>